<reference evidence="1" key="1">
    <citation type="submission" date="2021-06" db="EMBL/GenBank/DDBJ databases">
        <authorList>
            <person name="Kallberg Y."/>
            <person name="Tangrot J."/>
            <person name="Rosling A."/>
        </authorList>
    </citation>
    <scope>NUCLEOTIDE SEQUENCE</scope>
    <source>
        <strain evidence="1">FL966</strain>
    </source>
</reference>
<evidence type="ECO:0000313" key="1">
    <source>
        <dbReference type="EMBL" id="CAG8838197.1"/>
    </source>
</evidence>
<protein>
    <submittedName>
        <fullName evidence="1">9822_t:CDS:1</fullName>
    </submittedName>
</protein>
<evidence type="ECO:0000313" key="2">
    <source>
        <dbReference type="Proteomes" id="UP000789759"/>
    </source>
</evidence>
<proteinExistence type="predicted"/>
<dbReference type="EMBL" id="CAJVQA010083488">
    <property type="protein sequence ID" value="CAG8838197.1"/>
    <property type="molecule type" value="Genomic_DNA"/>
</dbReference>
<feature type="non-terminal residue" evidence="1">
    <location>
        <position position="1"/>
    </location>
</feature>
<accession>A0A9N9KK84</accession>
<name>A0A9N9KK84_9GLOM</name>
<dbReference type="SUPFAM" id="SSF53098">
    <property type="entry name" value="Ribonuclease H-like"/>
    <property type="match status" value="1"/>
</dbReference>
<comment type="caution">
    <text evidence="1">The sequence shown here is derived from an EMBL/GenBank/DDBJ whole genome shotgun (WGS) entry which is preliminary data.</text>
</comment>
<organism evidence="1 2">
    <name type="scientific">Cetraspora pellucida</name>
    <dbReference type="NCBI Taxonomy" id="1433469"/>
    <lineage>
        <taxon>Eukaryota</taxon>
        <taxon>Fungi</taxon>
        <taxon>Fungi incertae sedis</taxon>
        <taxon>Mucoromycota</taxon>
        <taxon>Glomeromycotina</taxon>
        <taxon>Glomeromycetes</taxon>
        <taxon>Diversisporales</taxon>
        <taxon>Gigasporaceae</taxon>
        <taxon>Cetraspora</taxon>
    </lineage>
</organism>
<dbReference type="InterPro" id="IPR012337">
    <property type="entry name" value="RNaseH-like_sf"/>
</dbReference>
<gene>
    <name evidence="1" type="ORF">CPELLU_LOCUS21681</name>
</gene>
<dbReference type="OrthoDB" id="2421305at2759"/>
<dbReference type="AlphaFoldDB" id="A0A9N9KK84"/>
<keyword evidence="2" id="KW-1185">Reference proteome</keyword>
<sequence>EVRKEAETMGSCILSSEEFELLEELIEVLSPFDEATQFLSRSKYPTLGFMTPILEELACQLRYFIRQNSMAILVKDTILDNLIAW</sequence>
<dbReference type="Proteomes" id="UP000789759">
    <property type="component" value="Unassembled WGS sequence"/>
</dbReference>